<dbReference type="Proteomes" id="UP000024635">
    <property type="component" value="Unassembled WGS sequence"/>
</dbReference>
<organism evidence="2 3">
    <name type="scientific">Ancylostoma ceylanicum</name>
    <dbReference type="NCBI Taxonomy" id="53326"/>
    <lineage>
        <taxon>Eukaryota</taxon>
        <taxon>Metazoa</taxon>
        <taxon>Ecdysozoa</taxon>
        <taxon>Nematoda</taxon>
        <taxon>Chromadorea</taxon>
        <taxon>Rhabditida</taxon>
        <taxon>Rhabditina</taxon>
        <taxon>Rhabditomorpha</taxon>
        <taxon>Strongyloidea</taxon>
        <taxon>Ancylostomatidae</taxon>
        <taxon>Ancylostomatinae</taxon>
        <taxon>Ancylostoma</taxon>
    </lineage>
</organism>
<dbReference type="AlphaFoldDB" id="A0A016U6R6"/>
<evidence type="ECO:0000313" key="2">
    <source>
        <dbReference type="EMBL" id="EYC10522.1"/>
    </source>
</evidence>
<keyword evidence="3" id="KW-1185">Reference proteome</keyword>
<comment type="caution">
    <text evidence="2">The sequence shown here is derived from an EMBL/GenBank/DDBJ whole genome shotgun (WGS) entry which is preliminary data.</text>
</comment>
<feature type="compositionally biased region" description="Basic and acidic residues" evidence="1">
    <location>
        <begin position="134"/>
        <end position="157"/>
    </location>
</feature>
<name>A0A016U6R6_9BILA</name>
<gene>
    <name evidence="2" type="primary">Acey_s0055.g2602</name>
    <name evidence="2" type="ORF">Y032_0055g2602</name>
</gene>
<dbReference type="OrthoDB" id="5876746at2759"/>
<dbReference type="EMBL" id="JARK01001391">
    <property type="protein sequence ID" value="EYC10522.1"/>
    <property type="molecule type" value="Genomic_DNA"/>
</dbReference>
<sequence>MEEVVVPHGKQLRFRCNVPKCTSLKTFSIISVMDHLALHFAEKERKSVFNYYCNLCRINFYVLGMCAGCKCQARDPKSFVQLKPTIKRSDIDSEIQFFHYVSKHVVPVFDNMAGPNEKSRPPSNPGTSDTVAKNQEDRQDRRSEETTNSHECGERRSRSTVRRQPHDSRQNNVPTKRPVPPPIPRRPASRSPAPRPQNSSHSHKREEEEGSSRGERRSRSTYRRPPVKSRQDGLLTENPPPPSVSKRQMSRSPGPRSRVTMSRSPGPRSRVMSVESESANGFPTPGGIISCCSVFDAFCERETTPPLLSSADLMISEALLLITTYCLALGVLEVPV</sequence>
<protein>
    <submittedName>
        <fullName evidence="2">Uncharacterized protein</fullName>
    </submittedName>
</protein>
<evidence type="ECO:0000256" key="1">
    <source>
        <dbReference type="SAM" id="MobiDB-lite"/>
    </source>
</evidence>
<feature type="region of interest" description="Disordered" evidence="1">
    <location>
        <begin position="111"/>
        <end position="280"/>
    </location>
</feature>
<reference evidence="3" key="1">
    <citation type="journal article" date="2015" name="Nat. Genet.">
        <title>The genome and transcriptome of the zoonotic hookworm Ancylostoma ceylanicum identify infection-specific gene families.</title>
        <authorList>
            <person name="Schwarz E.M."/>
            <person name="Hu Y."/>
            <person name="Antoshechkin I."/>
            <person name="Miller M.M."/>
            <person name="Sternberg P.W."/>
            <person name="Aroian R.V."/>
        </authorList>
    </citation>
    <scope>NUCLEOTIDE SEQUENCE</scope>
    <source>
        <strain evidence="3">HY135</strain>
    </source>
</reference>
<dbReference type="STRING" id="53326.A0A016U6R6"/>
<proteinExistence type="predicted"/>
<feature type="compositionally biased region" description="Basic and acidic residues" evidence="1">
    <location>
        <begin position="204"/>
        <end position="218"/>
    </location>
</feature>
<accession>A0A016U6R6</accession>
<evidence type="ECO:0000313" key="3">
    <source>
        <dbReference type="Proteomes" id="UP000024635"/>
    </source>
</evidence>